<accession>A0ABP8G7M5</accession>
<evidence type="ECO:0000313" key="3">
    <source>
        <dbReference type="Proteomes" id="UP001501207"/>
    </source>
</evidence>
<gene>
    <name evidence="2" type="ORF">GCM10023143_32230</name>
</gene>
<dbReference type="InterPro" id="IPR012577">
    <property type="entry name" value="NIPSNAP"/>
</dbReference>
<sequence length="265" mass="30920">MKSSILRKIPGRLFYLFMVCCLLMSSHIYAQQKLFYQLKVYRLKDQAQQERVDHFLKTAYVPALHKAGIKQVGVFRSLETDTSGPRMYVLIPFHTLDDLVQLNRTLLQDKTYLSAGSDYLNAAYDHAPYERMESIILEAFPGPPQPVKPELSAPMQERIYELRSYEGPTEQYHASKIKMFTVGNEIGLFKRLNFNGIFYTEVISGSHMPNLMYMTSFNNMEDREKHWKAFFSDPEWKKLSAMPEYQHNVSKANIFFLHPADYSDL</sequence>
<protein>
    <submittedName>
        <fullName evidence="2">NIPSNAP family protein</fullName>
    </submittedName>
</protein>
<feature type="domain" description="NIPSNAP" evidence="1">
    <location>
        <begin position="160"/>
        <end position="263"/>
    </location>
</feature>
<name>A0ABP8G7M5_9BACT</name>
<comment type="caution">
    <text evidence="2">The sequence shown here is derived from an EMBL/GenBank/DDBJ whole genome shotgun (WGS) entry which is preliminary data.</text>
</comment>
<dbReference type="Pfam" id="PF07978">
    <property type="entry name" value="NIPSNAP"/>
    <property type="match status" value="1"/>
</dbReference>
<dbReference type="RefSeq" id="WP_344981280.1">
    <property type="nucleotide sequence ID" value="NZ_BAABFN010000022.1"/>
</dbReference>
<keyword evidence="3" id="KW-1185">Reference proteome</keyword>
<dbReference type="InterPro" id="IPR011008">
    <property type="entry name" value="Dimeric_a/b-barrel"/>
</dbReference>
<dbReference type="EMBL" id="BAABFN010000022">
    <property type="protein sequence ID" value="GAA4319058.1"/>
    <property type="molecule type" value="Genomic_DNA"/>
</dbReference>
<proteinExistence type="predicted"/>
<organism evidence="2 3">
    <name type="scientific">Compostibacter hankyongensis</name>
    <dbReference type="NCBI Taxonomy" id="1007089"/>
    <lineage>
        <taxon>Bacteria</taxon>
        <taxon>Pseudomonadati</taxon>
        <taxon>Bacteroidota</taxon>
        <taxon>Chitinophagia</taxon>
        <taxon>Chitinophagales</taxon>
        <taxon>Chitinophagaceae</taxon>
        <taxon>Compostibacter</taxon>
    </lineage>
</organism>
<evidence type="ECO:0000259" key="1">
    <source>
        <dbReference type="Pfam" id="PF07978"/>
    </source>
</evidence>
<reference evidence="3" key="1">
    <citation type="journal article" date="2019" name="Int. J. Syst. Evol. Microbiol.">
        <title>The Global Catalogue of Microorganisms (GCM) 10K type strain sequencing project: providing services to taxonomists for standard genome sequencing and annotation.</title>
        <authorList>
            <consortium name="The Broad Institute Genomics Platform"/>
            <consortium name="The Broad Institute Genome Sequencing Center for Infectious Disease"/>
            <person name="Wu L."/>
            <person name="Ma J."/>
        </authorList>
    </citation>
    <scope>NUCLEOTIDE SEQUENCE [LARGE SCALE GENOMIC DNA]</scope>
    <source>
        <strain evidence="3">JCM 17664</strain>
    </source>
</reference>
<dbReference type="Proteomes" id="UP001501207">
    <property type="component" value="Unassembled WGS sequence"/>
</dbReference>
<dbReference type="Gene3D" id="3.30.70.100">
    <property type="match status" value="2"/>
</dbReference>
<dbReference type="SUPFAM" id="SSF54909">
    <property type="entry name" value="Dimeric alpha+beta barrel"/>
    <property type="match status" value="2"/>
</dbReference>
<evidence type="ECO:0000313" key="2">
    <source>
        <dbReference type="EMBL" id="GAA4319058.1"/>
    </source>
</evidence>